<dbReference type="Proteomes" id="UP000001542">
    <property type="component" value="Unassembled WGS sequence"/>
</dbReference>
<dbReference type="VEuPathDB" id="TrichDB:TVAG_290880"/>
<keyword evidence="2" id="KW-1185">Reference proteome</keyword>
<dbReference type="VEuPathDB" id="TrichDB:TVAGG3_0307460"/>
<dbReference type="RefSeq" id="XP_001313311.1">
    <property type="nucleotide sequence ID" value="XM_001313310.1"/>
</dbReference>
<sequence>MNVYKTDSIIDNEPKDINVLEEHDIEQWKSIIDQICELKQNDGLTDEERADINLQKQADNIRFGKIVPLIETIIVWFDAKEPDLNVLIDSPLFTVMKECIMQERSKDLTKVSLEFMSKVIDRHPELVPQLTLSNFFYTITVLLTFREHKKDEYSKYFIKQGLFLLHTGCAKSHEFCLQALSFNLLSTIYDIICWVLTDSMQIGITSYEIEVLKEAFEFFVNVEYWIQGTPMTPLSFPRDQKIDLAETFWLSTDYPQLAGFGLRAIYRLTALSQEYFEIFNSQKIYLEIWNKFTQKLFIDEMSYISFFKLMQVMLQNDCMFPTVNEFINPDPIWQCILERFGFSGSEKSCLIEAFQVLQLLYNLDSTPPPNLKDCIGSCQALMENADFSMITEIISVELIIFSRRTASEILPYTDHIYEIITNMDSAYPKGISEALVVIEKLSPSLSKNEKFAEVAKEFLDDVADLDAFCDKATTILEEYYSEE</sequence>
<dbReference type="KEGG" id="tva:4758202"/>
<reference evidence="1" key="1">
    <citation type="submission" date="2006-10" db="EMBL/GenBank/DDBJ databases">
        <authorList>
            <person name="Amadeo P."/>
            <person name="Zhao Q."/>
            <person name="Wortman J."/>
            <person name="Fraser-Liggett C."/>
            <person name="Carlton J."/>
        </authorList>
    </citation>
    <scope>NUCLEOTIDE SEQUENCE</scope>
    <source>
        <strain evidence="1">G3</strain>
    </source>
</reference>
<protein>
    <submittedName>
        <fullName evidence="1">Uncharacterized protein</fullName>
    </submittedName>
</protein>
<dbReference type="EMBL" id="DS113603">
    <property type="protein sequence ID" value="EAY00382.1"/>
    <property type="molecule type" value="Genomic_DNA"/>
</dbReference>
<reference evidence="1" key="2">
    <citation type="journal article" date="2007" name="Science">
        <title>Draft genome sequence of the sexually transmitted pathogen Trichomonas vaginalis.</title>
        <authorList>
            <person name="Carlton J.M."/>
            <person name="Hirt R.P."/>
            <person name="Silva J.C."/>
            <person name="Delcher A.L."/>
            <person name="Schatz M."/>
            <person name="Zhao Q."/>
            <person name="Wortman J.R."/>
            <person name="Bidwell S.L."/>
            <person name="Alsmark U.C.M."/>
            <person name="Besteiro S."/>
            <person name="Sicheritz-Ponten T."/>
            <person name="Noel C.J."/>
            <person name="Dacks J.B."/>
            <person name="Foster P.G."/>
            <person name="Simillion C."/>
            <person name="Van de Peer Y."/>
            <person name="Miranda-Saavedra D."/>
            <person name="Barton G.J."/>
            <person name="Westrop G.D."/>
            <person name="Mueller S."/>
            <person name="Dessi D."/>
            <person name="Fiori P.L."/>
            <person name="Ren Q."/>
            <person name="Paulsen I."/>
            <person name="Zhang H."/>
            <person name="Bastida-Corcuera F.D."/>
            <person name="Simoes-Barbosa A."/>
            <person name="Brown M.T."/>
            <person name="Hayes R.D."/>
            <person name="Mukherjee M."/>
            <person name="Okumura C.Y."/>
            <person name="Schneider R."/>
            <person name="Smith A.J."/>
            <person name="Vanacova S."/>
            <person name="Villalvazo M."/>
            <person name="Haas B.J."/>
            <person name="Pertea M."/>
            <person name="Feldblyum T.V."/>
            <person name="Utterback T.R."/>
            <person name="Shu C.L."/>
            <person name="Osoegawa K."/>
            <person name="de Jong P.J."/>
            <person name="Hrdy I."/>
            <person name="Horvathova L."/>
            <person name="Zubacova Z."/>
            <person name="Dolezal P."/>
            <person name="Malik S.B."/>
            <person name="Logsdon J.M. Jr."/>
            <person name="Henze K."/>
            <person name="Gupta A."/>
            <person name="Wang C.C."/>
            <person name="Dunne R.L."/>
            <person name="Upcroft J.A."/>
            <person name="Upcroft P."/>
            <person name="White O."/>
            <person name="Salzberg S.L."/>
            <person name="Tang P."/>
            <person name="Chiu C.-H."/>
            <person name="Lee Y.-S."/>
            <person name="Embley T.M."/>
            <person name="Coombs G.H."/>
            <person name="Mottram J.C."/>
            <person name="Tachezy J."/>
            <person name="Fraser-Liggett C.M."/>
            <person name="Johnson P.J."/>
        </authorList>
    </citation>
    <scope>NUCLEOTIDE SEQUENCE [LARGE SCALE GENOMIC DNA]</scope>
    <source>
        <strain evidence="1">G3</strain>
    </source>
</reference>
<gene>
    <name evidence="1" type="ORF">TVAG_290880</name>
</gene>
<name>A2F3W6_TRIV3</name>
<dbReference type="AlphaFoldDB" id="A2F3W6"/>
<organism evidence="1 2">
    <name type="scientific">Trichomonas vaginalis (strain ATCC PRA-98 / G3)</name>
    <dbReference type="NCBI Taxonomy" id="412133"/>
    <lineage>
        <taxon>Eukaryota</taxon>
        <taxon>Metamonada</taxon>
        <taxon>Parabasalia</taxon>
        <taxon>Trichomonadida</taxon>
        <taxon>Trichomonadidae</taxon>
        <taxon>Trichomonas</taxon>
    </lineage>
</organism>
<evidence type="ECO:0000313" key="1">
    <source>
        <dbReference type="EMBL" id="EAY00382.1"/>
    </source>
</evidence>
<proteinExistence type="predicted"/>
<evidence type="ECO:0000313" key="2">
    <source>
        <dbReference type="Proteomes" id="UP000001542"/>
    </source>
</evidence>
<dbReference type="InParanoid" id="A2F3W6"/>
<accession>A2F3W6</accession>